<dbReference type="EMBL" id="CM046391">
    <property type="protein sequence ID" value="KAI8561224.1"/>
    <property type="molecule type" value="Genomic_DNA"/>
</dbReference>
<reference evidence="1" key="1">
    <citation type="submission" date="2022-02" db="EMBL/GenBank/DDBJ databases">
        <title>Plant Genome Project.</title>
        <authorList>
            <person name="Zhang R.-G."/>
        </authorList>
    </citation>
    <scope>NUCLEOTIDE SEQUENCE</scope>
    <source>
        <strain evidence="1">AT1</strain>
    </source>
</reference>
<evidence type="ECO:0000313" key="1">
    <source>
        <dbReference type="EMBL" id="KAI8561224.1"/>
    </source>
</evidence>
<sequence>MSIMTIMMVPSGTRHQSSLVMPEMYAEAVEASDSTSDTEFESLGMSINNDQQETETEEEVENWFCSEVVPTEVNFSKNGSSKPAQEAISLGTSSKTFAQVPQTQDKW</sequence>
<proteinExistence type="predicted"/>
<accession>A0ACC0P7P1</accession>
<name>A0ACC0P7P1_RHOML</name>
<comment type="caution">
    <text evidence="1">The sequence shown here is derived from an EMBL/GenBank/DDBJ whole genome shotgun (WGS) entry which is preliminary data.</text>
</comment>
<keyword evidence="2" id="KW-1185">Reference proteome</keyword>
<organism evidence="1 2">
    <name type="scientific">Rhododendron molle</name>
    <name type="common">Chinese azalea</name>
    <name type="synonym">Azalea mollis</name>
    <dbReference type="NCBI Taxonomy" id="49168"/>
    <lineage>
        <taxon>Eukaryota</taxon>
        <taxon>Viridiplantae</taxon>
        <taxon>Streptophyta</taxon>
        <taxon>Embryophyta</taxon>
        <taxon>Tracheophyta</taxon>
        <taxon>Spermatophyta</taxon>
        <taxon>Magnoliopsida</taxon>
        <taxon>eudicotyledons</taxon>
        <taxon>Gunneridae</taxon>
        <taxon>Pentapetalae</taxon>
        <taxon>asterids</taxon>
        <taxon>Ericales</taxon>
        <taxon>Ericaceae</taxon>
        <taxon>Ericoideae</taxon>
        <taxon>Rhodoreae</taxon>
        <taxon>Rhododendron</taxon>
    </lineage>
</organism>
<evidence type="ECO:0000313" key="2">
    <source>
        <dbReference type="Proteomes" id="UP001062846"/>
    </source>
</evidence>
<gene>
    <name evidence="1" type="ORF">RHMOL_Rhmol04G0321800</name>
</gene>
<protein>
    <submittedName>
        <fullName evidence="1">Uncharacterized protein</fullName>
    </submittedName>
</protein>
<dbReference type="Proteomes" id="UP001062846">
    <property type="component" value="Chromosome 4"/>
</dbReference>